<dbReference type="GO" id="GO:0050661">
    <property type="term" value="F:NADP binding"/>
    <property type="evidence" value="ECO:0007669"/>
    <property type="project" value="InterPro"/>
</dbReference>
<dbReference type="GO" id="GO:0008442">
    <property type="term" value="F:3-hydroxyisobutyrate dehydrogenase activity"/>
    <property type="evidence" value="ECO:0007669"/>
    <property type="project" value="UniProtKB-EC"/>
</dbReference>
<dbReference type="SUPFAM" id="SSF51735">
    <property type="entry name" value="NAD(P)-binding Rossmann-fold domains"/>
    <property type="match status" value="1"/>
</dbReference>
<keyword evidence="9" id="KW-0520">NAD</keyword>
<comment type="caution">
    <text evidence="16">The sequence shown here is derived from an EMBL/GenBank/DDBJ whole genome shotgun (WGS) entry which is preliminary data.</text>
</comment>
<comment type="cofactor">
    <cofactor evidence="12">
        <name>heme</name>
        <dbReference type="ChEBI" id="CHEBI:30413"/>
    </cofactor>
</comment>
<dbReference type="GO" id="GO:0005506">
    <property type="term" value="F:iron ion binding"/>
    <property type="evidence" value="ECO:0007669"/>
    <property type="project" value="InterPro"/>
</dbReference>
<dbReference type="Gene3D" id="1.10.630.10">
    <property type="entry name" value="Cytochrome P450"/>
    <property type="match status" value="1"/>
</dbReference>
<dbReference type="InterPro" id="IPR036291">
    <property type="entry name" value="NAD(P)-bd_dom_sf"/>
</dbReference>
<comment type="similarity">
    <text evidence="3">Belongs to the cytochrome P450 family.</text>
</comment>
<dbReference type="EMBL" id="JAFIMR010000002">
    <property type="protein sequence ID" value="KAI1880815.1"/>
    <property type="molecule type" value="Genomic_DNA"/>
</dbReference>
<evidence type="ECO:0000313" key="17">
    <source>
        <dbReference type="Proteomes" id="UP000829685"/>
    </source>
</evidence>
<keyword evidence="6 12" id="KW-0479">Metal-binding</keyword>
<keyword evidence="13" id="KW-0472">Membrane</keyword>
<proteinExistence type="inferred from homology"/>
<comment type="similarity">
    <text evidence="2">Belongs to the HIBADH-related family. 3-hydroxyisobutyrate dehydrogenase subfamily.</text>
</comment>
<dbReference type="InterPro" id="IPR002401">
    <property type="entry name" value="Cyt_P450_E_grp-I"/>
</dbReference>
<dbReference type="GO" id="GO:0009083">
    <property type="term" value="P:branched-chain amino acid catabolic process"/>
    <property type="evidence" value="ECO:0007669"/>
    <property type="project" value="UniProtKB-KW"/>
</dbReference>
<keyword evidence="13" id="KW-1133">Transmembrane helix</keyword>
<comment type="pathway">
    <text evidence="1">Amino-acid degradation; L-valine degradation.</text>
</comment>
<dbReference type="PANTHER" id="PTHR46300">
    <property type="entry name" value="P450, PUTATIVE (EUROFUNG)-RELATED-RELATED"/>
    <property type="match status" value="1"/>
</dbReference>
<dbReference type="FunFam" id="1.10.1040.10:FF:000006">
    <property type="entry name" value="3-hydroxyisobutyrate dehydrogenase"/>
    <property type="match status" value="1"/>
</dbReference>
<evidence type="ECO:0000256" key="1">
    <source>
        <dbReference type="ARBA" id="ARBA00005109"/>
    </source>
</evidence>
<dbReference type="Pfam" id="PF14833">
    <property type="entry name" value="NAD_binding_11"/>
    <property type="match status" value="1"/>
</dbReference>
<dbReference type="Gene3D" id="1.10.1040.10">
    <property type="entry name" value="N-(1-d-carboxylethyl)-l-norvaline Dehydrogenase, domain 2"/>
    <property type="match status" value="1"/>
</dbReference>
<evidence type="ECO:0000256" key="12">
    <source>
        <dbReference type="PIRSR" id="PIRSR602401-1"/>
    </source>
</evidence>
<keyword evidence="12" id="KW-0349">Heme</keyword>
<dbReference type="PROSITE" id="PS00895">
    <property type="entry name" value="3_HYDROXYISOBUT_DH"/>
    <property type="match status" value="1"/>
</dbReference>
<reference evidence="16" key="1">
    <citation type="submission" date="2021-03" db="EMBL/GenBank/DDBJ databases">
        <title>Revisited historic fungal species revealed as producer of novel bioactive compounds through whole genome sequencing and comparative genomics.</title>
        <authorList>
            <person name="Vignolle G.A."/>
            <person name="Hochenegger N."/>
            <person name="Mach R.L."/>
            <person name="Mach-Aigner A.R."/>
            <person name="Javad Rahimi M."/>
            <person name="Salim K.A."/>
            <person name="Chan C.M."/>
            <person name="Lim L.B.L."/>
            <person name="Cai F."/>
            <person name="Druzhinina I.S."/>
            <person name="U'Ren J.M."/>
            <person name="Derntl C."/>
        </authorList>
    </citation>
    <scope>NUCLEOTIDE SEQUENCE</scope>
    <source>
        <strain evidence="16">TUCIM 5799</strain>
    </source>
</reference>
<dbReference type="EC" id="1.1.1.31" evidence="4"/>
<keyword evidence="13" id="KW-0812">Transmembrane</keyword>
<evidence type="ECO:0000256" key="9">
    <source>
        <dbReference type="ARBA" id="ARBA00023027"/>
    </source>
</evidence>
<keyword evidence="17" id="KW-1185">Reference proteome</keyword>
<dbReference type="GO" id="GO:0016705">
    <property type="term" value="F:oxidoreductase activity, acting on paired donors, with incorporation or reduction of molecular oxygen"/>
    <property type="evidence" value="ECO:0007669"/>
    <property type="project" value="InterPro"/>
</dbReference>
<dbReference type="Proteomes" id="UP000829685">
    <property type="component" value="Unassembled WGS sequence"/>
</dbReference>
<feature type="binding site" description="axial binding residue" evidence="12">
    <location>
        <position position="790"/>
    </location>
    <ligand>
        <name>heme</name>
        <dbReference type="ChEBI" id="CHEBI:30413"/>
    </ligand>
    <ligandPart>
        <name>Fe</name>
        <dbReference type="ChEBI" id="CHEBI:18248"/>
    </ligandPart>
</feature>
<evidence type="ECO:0000256" key="7">
    <source>
        <dbReference type="ARBA" id="ARBA00023002"/>
    </source>
</evidence>
<keyword evidence="7" id="KW-0560">Oxidoreductase</keyword>
<dbReference type="AlphaFoldDB" id="A0A9P9WX99"/>
<dbReference type="GO" id="GO:0051287">
    <property type="term" value="F:NAD binding"/>
    <property type="evidence" value="ECO:0007669"/>
    <property type="project" value="InterPro"/>
</dbReference>
<dbReference type="SUPFAM" id="SSF48179">
    <property type="entry name" value="6-phosphogluconate dehydrogenase C-terminal domain-like"/>
    <property type="match status" value="1"/>
</dbReference>
<dbReference type="InterPro" id="IPR013328">
    <property type="entry name" value="6PGD_dom2"/>
</dbReference>
<evidence type="ECO:0000259" key="15">
    <source>
        <dbReference type="Pfam" id="PF14833"/>
    </source>
</evidence>
<evidence type="ECO:0000256" key="4">
    <source>
        <dbReference type="ARBA" id="ARBA00012991"/>
    </source>
</evidence>
<dbReference type="InterPro" id="IPR036396">
    <property type="entry name" value="Cyt_P450_sf"/>
</dbReference>
<evidence type="ECO:0000313" key="16">
    <source>
        <dbReference type="EMBL" id="KAI1880815.1"/>
    </source>
</evidence>
<evidence type="ECO:0000256" key="10">
    <source>
        <dbReference type="ARBA" id="ARBA00023033"/>
    </source>
</evidence>
<evidence type="ECO:0000256" key="5">
    <source>
        <dbReference type="ARBA" id="ARBA00022456"/>
    </source>
</evidence>
<feature type="domain" description="3-hydroxyisobutyrate dehydrogenase-like NAD-binding" evidence="15">
    <location>
        <begin position="185"/>
        <end position="294"/>
    </location>
</feature>
<dbReference type="GO" id="GO:0004497">
    <property type="term" value="F:monooxygenase activity"/>
    <property type="evidence" value="ECO:0007669"/>
    <property type="project" value="UniProtKB-KW"/>
</dbReference>
<sequence length="872" mass="97365">MSTQSIECKAIGFIGLGTMGLPMAMNLVKKLPDTTLYVFDISDDAVRHVKEFDPTRVIACKSAAHVTNQTNILITIVPEGNHVRDVYLNPSEGVVTADLGNKILIDCSTIDTETSAAVAEKIKRHESTASFYDAPISGGSLGAEKGSLTFMVGSSKSDPHWALLEHVFSKMGKSIFPCGAPTMGLYAKLSNNYCSGLIAIATSEAMNIGMRAGLDPKVLAGIFSASTAQSTICDKWCPVPGVVPEAPSSHGYQGGFKVQLMRKDFALALEAAKTVNAETFLGKAGLDVYTGASNDPKCRDLDSRVVFSHADVTRLREVSSPKPCTMSFLTLIEEVLRLQTKNGYQTLLGIGIMVPLALFGLYIFYVPNTITDRRRLKLPPGPPGWPLIGNLYDFSDSEQVRYKVRQWHKKFGDVFYTRVGGVDYVWLSSPKAVKDLMDKRSSIYSSRPYLPLAQDVASGRSRQLFMAYGPEWRSLRRHSHALLNYNAAVKYQPVQDFESKVVLNDLLENPEEFYTINRRYSASVIMLVTYGHRIPSFKDPLITKIYSVLEHVSVVMAPGAFAVESFPSLAVLPEWLLGNWYSLGKKFFAHDSRVYLELWETLKKNTDEGSAPDCFCKDFYLNKPEKSGINDLLAAYTCGGLIEAGSETTATTINNWTLAMVLYPDVMRKAQEELDRVIGPGRMPDFQDEADLPYVRALIKETLRWRPVNKYGMYHASSEDDWYEGHFIPKDSVVVLNWWAIHRDPSIHSNPDEFQPERYLSKPLTAAEYINVNDASERDHFSYGAGRRVCPGVHLAEKSLYLVISRTLWGFNISKRKAQDGSIVEPETKMMEGFFSVPVPFECDISVRSPQHASIIREAYRSSQQDGLHYRE</sequence>
<accession>A0A9P9WX99</accession>
<evidence type="ECO:0000256" key="2">
    <source>
        <dbReference type="ARBA" id="ARBA00006013"/>
    </source>
</evidence>
<evidence type="ECO:0000256" key="3">
    <source>
        <dbReference type="ARBA" id="ARBA00010617"/>
    </source>
</evidence>
<evidence type="ECO:0000256" key="8">
    <source>
        <dbReference type="ARBA" id="ARBA00023004"/>
    </source>
</evidence>
<dbReference type="PANTHER" id="PTHR46300:SF2">
    <property type="entry name" value="CYTOCHROME P450 MONOOXYGENASE ALNH-RELATED"/>
    <property type="match status" value="1"/>
</dbReference>
<dbReference type="SUPFAM" id="SSF48264">
    <property type="entry name" value="Cytochrome P450"/>
    <property type="match status" value="1"/>
</dbReference>
<evidence type="ECO:0000256" key="13">
    <source>
        <dbReference type="SAM" id="Phobius"/>
    </source>
</evidence>
<dbReference type="InterPro" id="IPR002204">
    <property type="entry name" value="3-OH-isobutyrate_DH-rel_CS"/>
</dbReference>
<protein>
    <recommendedName>
        <fullName evidence="4">3-hydroxyisobutyrate dehydrogenase</fullName>
        <ecNumber evidence="4">1.1.1.31</ecNumber>
    </recommendedName>
</protein>
<dbReference type="InterPro" id="IPR006115">
    <property type="entry name" value="6PGDH_NADP-bd"/>
</dbReference>
<gene>
    <name evidence="16" type="ORF">JX265_001055</name>
</gene>
<evidence type="ECO:0000256" key="6">
    <source>
        <dbReference type="ARBA" id="ARBA00022723"/>
    </source>
</evidence>
<dbReference type="PRINTS" id="PR00463">
    <property type="entry name" value="EP450I"/>
</dbReference>
<dbReference type="Pfam" id="PF00067">
    <property type="entry name" value="p450"/>
    <property type="match status" value="1"/>
</dbReference>
<dbReference type="InterPro" id="IPR001128">
    <property type="entry name" value="Cyt_P450"/>
</dbReference>
<dbReference type="Pfam" id="PF03446">
    <property type="entry name" value="NAD_binding_2"/>
    <property type="match status" value="1"/>
</dbReference>
<keyword evidence="5" id="KW-0101">Branched-chain amino acid catabolism</keyword>
<feature type="transmembrane region" description="Helical" evidence="13">
    <location>
        <begin position="346"/>
        <end position="365"/>
    </location>
</feature>
<evidence type="ECO:0000256" key="11">
    <source>
        <dbReference type="ARBA" id="ARBA00049197"/>
    </source>
</evidence>
<dbReference type="InterPro" id="IPR029154">
    <property type="entry name" value="HIBADH-like_NADP-bd"/>
</dbReference>
<evidence type="ECO:0000259" key="14">
    <source>
        <dbReference type="Pfam" id="PF03446"/>
    </source>
</evidence>
<organism evidence="16 17">
    <name type="scientific">Neoarthrinium moseri</name>
    <dbReference type="NCBI Taxonomy" id="1658444"/>
    <lineage>
        <taxon>Eukaryota</taxon>
        <taxon>Fungi</taxon>
        <taxon>Dikarya</taxon>
        <taxon>Ascomycota</taxon>
        <taxon>Pezizomycotina</taxon>
        <taxon>Sordariomycetes</taxon>
        <taxon>Xylariomycetidae</taxon>
        <taxon>Amphisphaeriales</taxon>
        <taxon>Apiosporaceae</taxon>
        <taxon>Neoarthrinium</taxon>
    </lineage>
</organism>
<dbReference type="GO" id="GO:0020037">
    <property type="term" value="F:heme binding"/>
    <property type="evidence" value="ECO:0007669"/>
    <property type="project" value="InterPro"/>
</dbReference>
<dbReference type="PRINTS" id="PR00385">
    <property type="entry name" value="P450"/>
</dbReference>
<feature type="domain" description="6-phosphogluconate dehydrogenase NADP-binding" evidence="14">
    <location>
        <begin position="11"/>
        <end position="178"/>
    </location>
</feature>
<comment type="catalytic activity">
    <reaction evidence="11">
        <text>3-hydroxy-2-methylpropanoate + NAD(+) = 2-methyl-3-oxopropanoate + NADH + H(+)</text>
        <dbReference type="Rhea" id="RHEA:17681"/>
        <dbReference type="ChEBI" id="CHEBI:11805"/>
        <dbReference type="ChEBI" id="CHEBI:15378"/>
        <dbReference type="ChEBI" id="CHEBI:57540"/>
        <dbReference type="ChEBI" id="CHEBI:57700"/>
        <dbReference type="ChEBI" id="CHEBI:57945"/>
        <dbReference type="EC" id="1.1.1.31"/>
    </reaction>
</comment>
<dbReference type="Gene3D" id="3.40.50.720">
    <property type="entry name" value="NAD(P)-binding Rossmann-like Domain"/>
    <property type="match status" value="1"/>
</dbReference>
<dbReference type="CDD" id="cd11065">
    <property type="entry name" value="CYP64-like"/>
    <property type="match status" value="1"/>
</dbReference>
<keyword evidence="8 12" id="KW-0408">Iron</keyword>
<keyword evidence="10" id="KW-0503">Monooxygenase</keyword>
<dbReference type="InterPro" id="IPR008927">
    <property type="entry name" value="6-PGluconate_DH-like_C_sf"/>
</dbReference>
<dbReference type="InterPro" id="IPR050364">
    <property type="entry name" value="Cytochrome_P450_fung"/>
</dbReference>
<name>A0A9P9WX99_9PEZI</name>